<dbReference type="eggNOG" id="ENOG502T0IA">
    <property type="taxonomic scope" value="Eukaryota"/>
</dbReference>
<dbReference type="GO" id="GO:0042148">
    <property type="term" value="P:DNA strand invasion"/>
    <property type="evidence" value="ECO:0007669"/>
    <property type="project" value="TreeGrafter"/>
</dbReference>
<proteinExistence type="predicted"/>
<evidence type="ECO:0000256" key="1">
    <source>
        <dbReference type="ARBA" id="ARBA00004123"/>
    </source>
</evidence>
<dbReference type="InterPro" id="IPR051988">
    <property type="entry name" value="HRR_RAD51_Paralog"/>
</dbReference>
<organism evidence="5">
    <name type="scientific">Caenorhabditis remanei</name>
    <name type="common">Caenorhabditis vulgaris</name>
    <dbReference type="NCBI Taxonomy" id="31234"/>
    <lineage>
        <taxon>Eukaryota</taxon>
        <taxon>Metazoa</taxon>
        <taxon>Ecdysozoa</taxon>
        <taxon>Nematoda</taxon>
        <taxon>Chromadorea</taxon>
        <taxon>Rhabditida</taxon>
        <taxon>Rhabditina</taxon>
        <taxon>Rhabditomorpha</taxon>
        <taxon>Rhabditoidea</taxon>
        <taxon>Rhabditidae</taxon>
        <taxon>Peloderinae</taxon>
        <taxon>Caenorhabditis</taxon>
    </lineage>
</organism>
<keyword evidence="2" id="KW-0539">Nucleus</keyword>
<dbReference type="HOGENOM" id="CLU_987747_0_0_1"/>
<dbReference type="InParanoid" id="E3LT23"/>
<dbReference type="AlphaFoldDB" id="E3LT23"/>
<dbReference type="InterPro" id="IPR027417">
    <property type="entry name" value="P-loop_NTPase"/>
</dbReference>
<dbReference type="GO" id="GO:0000723">
    <property type="term" value="P:telomere maintenance"/>
    <property type="evidence" value="ECO:0007669"/>
    <property type="project" value="TreeGrafter"/>
</dbReference>
<protein>
    <submittedName>
        <fullName evidence="4">CRE-RFS-1 protein</fullName>
    </submittedName>
</protein>
<dbReference type="PANTHER" id="PTHR46457">
    <property type="entry name" value="DNA REPAIR PROTEIN RAD51 HOMOLOG 4"/>
    <property type="match status" value="1"/>
</dbReference>
<dbReference type="PROSITE" id="PS50162">
    <property type="entry name" value="RECA_2"/>
    <property type="match status" value="1"/>
</dbReference>
<dbReference type="OMA" id="NHITHWR"/>
<dbReference type="CTD" id="9825881"/>
<sequence>MDCIGSEFTYETAFELLVRLEADELFLNTCLPNINKVLELHPGKCYELDGDTGVGKTQVLNSELAIKTMGLQICYSIAAKFLQTKKTARIGWISAVPLRTDHLCKHFKTGECSDRLLDRIVCKRVEYISELRESLDHFSKTFNTHLVVVEKIDALLHDTAYENEIGRNVQTDIIERLKKLTRLGVTVIITNHITHWRGYPAPALGMYWASQIANRFYVEKLSGDVRTVSVMKEGEDGATRANFSIDEKGLKAAN</sequence>
<dbReference type="STRING" id="31234.E3LT23"/>
<dbReference type="KEGG" id="crq:GCK72_009777"/>
<feature type="domain" description="RecA family profile 1" evidence="3">
    <location>
        <begin position="23"/>
        <end position="193"/>
    </location>
</feature>
<comment type="subcellular location">
    <subcellularLocation>
        <location evidence="1">Nucleus</location>
    </subcellularLocation>
</comment>
<dbReference type="Gene3D" id="3.40.50.300">
    <property type="entry name" value="P-loop containing nucleotide triphosphate hydrolases"/>
    <property type="match status" value="1"/>
</dbReference>
<dbReference type="GO" id="GO:0005524">
    <property type="term" value="F:ATP binding"/>
    <property type="evidence" value="ECO:0007669"/>
    <property type="project" value="InterPro"/>
</dbReference>
<dbReference type="RefSeq" id="XP_003112838.2">
    <property type="nucleotide sequence ID" value="XM_003112790.2"/>
</dbReference>
<dbReference type="GO" id="GO:0003697">
    <property type="term" value="F:single-stranded DNA binding"/>
    <property type="evidence" value="ECO:0007669"/>
    <property type="project" value="TreeGrafter"/>
</dbReference>
<evidence type="ECO:0000256" key="2">
    <source>
        <dbReference type="ARBA" id="ARBA00023242"/>
    </source>
</evidence>
<dbReference type="SUPFAM" id="SSF52540">
    <property type="entry name" value="P-loop containing nucleoside triphosphate hydrolases"/>
    <property type="match status" value="1"/>
</dbReference>
<evidence type="ECO:0000313" key="4">
    <source>
        <dbReference type="EMBL" id="EFP09092.1"/>
    </source>
</evidence>
<evidence type="ECO:0000313" key="5">
    <source>
        <dbReference type="Proteomes" id="UP000008281"/>
    </source>
</evidence>
<name>E3LT23_CAERE</name>
<dbReference type="GO" id="GO:0005815">
    <property type="term" value="C:microtubule organizing center"/>
    <property type="evidence" value="ECO:0007669"/>
    <property type="project" value="TreeGrafter"/>
</dbReference>
<dbReference type="Proteomes" id="UP000008281">
    <property type="component" value="Unassembled WGS sequence"/>
</dbReference>
<dbReference type="GO" id="GO:0140664">
    <property type="term" value="F:ATP-dependent DNA damage sensor activity"/>
    <property type="evidence" value="ECO:0007669"/>
    <property type="project" value="InterPro"/>
</dbReference>
<dbReference type="GO" id="GO:0000730">
    <property type="term" value="P:DNA recombinase assembly"/>
    <property type="evidence" value="ECO:0007669"/>
    <property type="project" value="EnsemblMetazoa"/>
</dbReference>
<dbReference type="FunCoup" id="E3LT23">
    <property type="interactions" value="1"/>
</dbReference>
<dbReference type="GO" id="GO:0000712">
    <property type="term" value="P:resolution of meiotic recombination intermediates"/>
    <property type="evidence" value="ECO:0007669"/>
    <property type="project" value="EnsemblMetazoa"/>
</dbReference>
<dbReference type="GO" id="GO:0051117">
    <property type="term" value="F:ATPase binding"/>
    <property type="evidence" value="ECO:0007669"/>
    <property type="project" value="EnsemblMetazoa"/>
</dbReference>
<dbReference type="GeneID" id="9825881"/>
<dbReference type="EMBL" id="DS268414">
    <property type="protein sequence ID" value="EFP09092.1"/>
    <property type="molecule type" value="Genomic_DNA"/>
</dbReference>
<evidence type="ECO:0000259" key="3">
    <source>
        <dbReference type="PROSITE" id="PS50162"/>
    </source>
</evidence>
<keyword evidence="5" id="KW-1185">Reference proteome</keyword>
<dbReference type="PANTHER" id="PTHR46457:SF1">
    <property type="entry name" value="DNA REPAIR PROTEIN RAD51 HOMOLOG 4"/>
    <property type="match status" value="1"/>
</dbReference>
<gene>
    <name evidence="4" type="primary">Cre-rfs-1</name>
    <name evidence="4" type="ORF">CRE_25418</name>
</gene>
<reference evidence="4" key="1">
    <citation type="submission" date="2007-07" db="EMBL/GenBank/DDBJ databases">
        <title>PCAP assembly of the Caenorhabditis remanei genome.</title>
        <authorList>
            <consortium name="The Caenorhabditis remanei Sequencing Consortium"/>
            <person name="Wilson R.K."/>
        </authorList>
    </citation>
    <scope>NUCLEOTIDE SEQUENCE [LARGE SCALE GENOMIC DNA]</scope>
    <source>
        <strain evidence="4">PB4641</strain>
    </source>
</reference>
<dbReference type="OrthoDB" id="336321at2759"/>
<dbReference type="GO" id="GO:0000400">
    <property type="term" value="F:four-way junction DNA binding"/>
    <property type="evidence" value="ECO:0007669"/>
    <property type="project" value="TreeGrafter"/>
</dbReference>
<dbReference type="InterPro" id="IPR020588">
    <property type="entry name" value="RecA_ATP-bd"/>
</dbReference>
<dbReference type="GO" id="GO:0033063">
    <property type="term" value="C:Rad51B-Rad51C-Rad51D-XRCC2 complex"/>
    <property type="evidence" value="ECO:0007669"/>
    <property type="project" value="TreeGrafter"/>
</dbReference>
<dbReference type="GO" id="GO:0005657">
    <property type="term" value="C:replication fork"/>
    <property type="evidence" value="ECO:0007669"/>
    <property type="project" value="TreeGrafter"/>
</dbReference>
<accession>E3LT23</accession>